<gene>
    <name evidence="2" type="ORF">CO059_00815</name>
</gene>
<dbReference type="AlphaFoldDB" id="A0A2M8EJW0"/>
<dbReference type="SUPFAM" id="SSF82171">
    <property type="entry name" value="DPP6 N-terminal domain-like"/>
    <property type="match status" value="1"/>
</dbReference>
<organism evidence="2 3">
    <name type="scientific">candidate division WWE3 bacterium CG_4_9_14_0_2_um_filter_48_10</name>
    <dbReference type="NCBI Taxonomy" id="1975078"/>
    <lineage>
        <taxon>Bacteria</taxon>
        <taxon>Katanobacteria</taxon>
    </lineage>
</organism>
<sequence>MERPIFSILSVLLLLILATTAVVLYAQGYHLDLSKKTVEKTGMILAKSIPEGAKVYLDGKLITATNSPISNLKPGSYLLKIEKEGYASWEKEIPVKEGLVTDVTALLPPLSPTFSAVTQNGARLITAAPSGNKAVFISGKGLYLLNLTNPPLGFLRTSPQKITEETEEFVLSKATKLIWSPNEDQVLVTIGKRSYLVAVTGRNGRPTLAPDVTGLLKNWNTTTGEQRKTMIKEMDLSEELAKEAVKPTTSWSPDEREFLYVKALPTGRQEFWVVNLSDPLPVGEEKHQMIWETENSKLQLFWLADSHHFVMIEEGAVSLLDLDGSNKRDLFRGTLAEPIAISTADLSKIIIVTSFTPKANPNLYAIGLR</sequence>
<comment type="caution">
    <text evidence="2">The sequence shown here is derived from an EMBL/GenBank/DDBJ whole genome shotgun (WGS) entry which is preliminary data.</text>
</comment>
<feature type="domain" description="PEGA" evidence="1">
    <location>
        <begin position="45"/>
        <end position="108"/>
    </location>
</feature>
<evidence type="ECO:0000313" key="2">
    <source>
        <dbReference type="EMBL" id="PJC23031.1"/>
    </source>
</evidence>
<name>A0A2M8EJW0_UNCKA</name>
<evidence type="ECO:0000259" key="1">
    <source>
        <dbReference type="Pfam" id="PF08308"/>
    </source>
</evidence>
<proteinExistence type="predicted"/>
<protein>
    <recommendedName>
        <fullName evidence="1">PEGA domain-containing protein</fullName>
    </recommendedName>
</protein>
<dbReference type="EMBL" id="PFSK01000012">
    <property type="protein sequence ID" value="PJC23031.1"/>
    <property type="molecule type" value="Genomic_DNA"/>
</dbReference>
<dbReference type="Pfam" id="PF08308">
    <property type="entry name" value="PEGA"/>
    <property type="match status" value="1"/>
</dbReference>
<dbReference type="Proteomes" id="UP000228781">
    <property type="component" value="Unassembled WGS sequence"/>
</dbReference>
<accession>A0A2M8EJW0</accession>
<dbReference type="InterPro" id="IPR013229">
    <property type="entry name" value="PEGA"/>
</dbReference>
<evidence type="ECO:0000313" key="3">
    <source>
        <dbReference type="Proteomes" id="UP000228781"/>
    </source>
</evidence>
<reference evidence="3" key="1">
    <citation type="submission" date="2017-09" db="EMBL/GenBank/DDBJ databases">
        <title>Depth-based differentiation of microbial function through sediment-hosted aquifers and enrichment of novel symbionts in the deep terrestrial subsurface.</title>
        <authorList>
            <person name="Probst A.J."/>
            <person name="Ladd B."/>
            <person name="Jarett J.K."/>
            <person name="Geller-Mcgrath D.E."/>
            <person name="Sieber C.M.K."/>
            <person name="Emerson J.B."/>
            <person name="Anantharaman K."/>
            <person name="Thomas B.C."/>
            <person name="Malmstrom R."/>
            <person name="Stieglmeier M."/>
            <person name="Klingl A."/>
            <person name="Woyke T."/>
            <person name="Ryan C.M."/>
            <person name="Banfield J.F."/>
        </authorList>
    </citation>
    <scope>NUCLEOTIDE SEQUENCE [LARGE SCALE GENOMIC DNA]</scope>
</reference>